<feature type="domain" description="Zinc finger DksA/TraR C4-type" evidence="5">
    <location>
        <begin position="135"/>
        <end position="170"/>
    </location>
</feature>
<evidence type="ECO:0000256" key="4">
    <source>
        <dbReference type="SAM" id="MobiDB-lite"/>
    </source>
</evidence>
<feature type="compositionally biased region" description="Basic and acidic residues" evidence="4">
    <location>
        <begin position="36"/>
        <end position="50"/>
    </location>
</feature>
<evidence type="ECO:0000256" key="2">
    <source>
        <dbReference type="ARBA" id="ARBA00022771"/>
    </source>
</evidence>
<dbReference type="PANTHER" id="PTHR33823">
    <property type="entry name" value="RNA POLYMERASE-BINDING TRANSCRIPTION FACTOR DKSA-RELATED"/>
    <property type="match status" value="1"/>
</dbReference>
<name>A0A6J7LGV5_9ZZZZ</name>
<dbReference type="InterPro" id="IPR000962">
    <property type="entry name" value="Znf_DskA_TraR"/>
</dbReference>
<dbReference type="SUPFAM" id="SSF57716">
    <property type="entry name" value="Glucocorticoid receptor-like (DNA-binding domain)"/>
    <property type="match status" value="1"/>
</dbReference>
<dbReference type="InterPro" id="IPR020458">
    <property type="entry name" value="Znf_DskA_TraR_CS"/>
</dbReference>
<feature type="region of interest" description="Disordered" evidence="4">
    <location>
        <begin position="1"/>
        <end position="53"/>
    </location>
</feature>
<gene>
    <name evidence="6" type="ORF">UFOPK3772_02739</name>
</gene>
<dbReference type="PROSITE" id="PS51128">
    <property type="entry name" value="ZF_DKSA_2"/>
    <property type="match status" value="1"/>
</dbReference>
<sequence>MAVKKSATSKAPAPAKKPVAVKRAAPAKKAVPVEKPVSEKKSRPAVRSDESAWTAAELREIERELREDAGRLAGELAAAEAGLADLIRDSGDGAGDDQADAGSKTFEREHEMSLANNARDMLLQVEHALARLANGTYGACENCGTPIGKGRLQAFPRATLCLPCKQAEER</sequence>
<keyword evidence="3" id="KW-0862">Zinc</keyword>
<accession>A0A6J7LGV5</accession>
<dbReference type="PANTHER" id="PTHR33823:SF2">
    <property type="entry name" value="RNA POLYMERASE-BINDING TRANSCRIPTION FACTOR DKSA"/>
    <property type="match status" value="1"/>
</dbReference>
<evidence type="ECO:0000256" key="3">
    <source>
        <dbReference type="ARBA" id="ARBA00022833"/>
    </source>
</evidence>
<dbReference type="PROSITE" id="PS01102">
    <property type="entry name" value="ZF_DKSA_1"/>
    <property type="match status" value="1"/>
</dbReference>
<dbReference type="AlphaFoldDB" id="A0A6J7LGV5"/>
<keyword evidence="2" id="KW-0863">Zinc-finger</keyword>
<feature type="compositionally biased region" description="Low complexity" evidence="4">
    <location>
        <begin position="1"/>
        <end position="35"/>
    </location>
</feature>
<protein>
    <submittedName>
        <fullName evidence="6">Unannotated protein</fullName>
    </submittedName>
</protein>
<evidence type="ECO:0000256" key="1">
    <source>
        <dbReference type="ARBA" id="ARBA00022723"/>
    </source>
</evidence>
<feature type="region of interest" description="Disordered" evidence="4">
    <location>
        <begin position="88"/>
        <end position="107"/>
    </location>
</feature>
<dbReference type="GO" id="GO:0008270">
    <property type="term" value="F:zinc ion binding"/>
    <property type="evidence" value="ECO:0007669"/>
    <property type="project" value="UniProtKB-KW"/>
</dbReference>
<evidence type="ECO:0000259" key="5">
    <source>
        <dbReference type="Pfam" id="PF01258"/>
    </source>
</evidence>
<organism evidence="6">
    <name type="scientific">freshwater metagenome</name>
    <dbReference type="NCBI Taxonomy" id="449393"/>
    <lineage>
        <taxon>unclassified sequences</taxon>
        <taxon>metagenomes</taxon>
        <taxon>ecological metagenomes</taxon>
    </lineage>
</organism>
<dbReference type="InterPro" id="IPR037187">
    <property type="entry name" value="DnaK_N"/>
</dbReference>
<keyword evidence="1" id="KW-0479">Metal-binding</keyword>
<dbReference type="SUPFAM" id="SSF109635">
    <property type="entry name" value="DnaK suppressor protein DksA, alpha-hairpin domain"/>
    <property type="match status" value="1"/>
</dbReference>
<dbReference type="Gene3D" id="1.20.120.910">
    <property type="entry name" value="DksA, coiled-coil domain"/>
    <property type="match status" value="1"/>
</dbReference>
<dbReference type="EMBL" id="CAFBNE010000118">
    <property type="protein sequence ID" value="CAB4965993.1"/>
    <property type="molecule type" value="Genomic_DNA"/>
</dbReference>
<proteinExistence type="predicted"/>
<evidence type="ECO:0000313" key="6">
    <source>
        <dbReference type="EMBL" id="CAB4965993.1"/>
    </source>
</evidence>
<reference evidence="6" key="1">
    <citation type="submission" date="2020-05" db="EMBL/GenBank/DDBJ databases">
        <authorList>
            <person name="Chiriac C."/>
            <person name="Salcher M."/>
            <person name="Ghai R."/>
            <person name="Kavagutti S V."/>
        </authorList>
    </citation>
    <scope>NUCLEOTIDE SEQUENCE</scope>
</reference>
<dbReference type="Pfam" id="PF01258">
    <property type="entry name" value="zf-dskA_traR"/>
    <property type="match status" value="1"/>
</dbReference>